<dbReference type="WBParaSite" id="TCONS_00003017.p1">
    <property type="protein sequence ID" value="TCONS_00003017.p1"/>
    <property type="gene ID" value="XLOC_002785"/>
</dbReference>
<evidence type="ECO:0000313" key="2">
    <source>
        <dbReference type="Proteomes" id="UP000035681"/>
    </source>
</evidence>
<dbReference type="AlphaFoldDB" id="A0AAF5HYK1"/>
<keyword evidence="2" id="KW-1185">Reference proteome</keyword>
<sequence>MIKIGLFYINYIKQYILMSVDKTIVELTRTLEQLGTLVEHINGQISGITGRINGTLNELDNAITGITTEAKTLTGQVGDAISQIPKSWVFYLLFITLIVVFILLAILIFMNLLTKSYYIYKVLKGVDTIENENKRRYRDDIYSGQTTPLSEDKASGHISLPINMEDGFNRNIYNRKYNPNITHRQTTINPGIPYDGTGKSTNTTIYDINHDTGIIKSNLQDNNISRRTYLRKGEEINSNIGVGARYNVSTGTTIPYYNNNTNISNFNNTSPVITSRAEQV</sequence>
<reference evidence="3" key="1">
    <citation type="submission" date="2024-02" db="UniProtKB">
        <authorList>
            <consortium name="WormBaseParasite"/>
        </authorList>
    </citation>
    <scope>IDENTIFICATION</scope>
</reference>
<feature type="transmembrane region" description="Helical" evidence="1">
    <location>
        <begin position="88"/>
        <end position="113"/>
    </location>
</feature>
<keyword evidence="1" id="KW-0472">Membrane</keyword>
<protein>
    <submittedName>
        <fullName evidence="3">t-SNARE coiled-coil homology domain-containing protein</fullName>
    </submittedName>
</protein>
<evidence type="ECO:0000313" key="3">
    <source>
        <dbReference type="WBParaSite" id="TCONS_00003017.p1"/>
    </source>
</evidence>
<keyword evidence="1" id="KW-0812">Transmembrane</keyword>
<dbReference type="Proteomes" id="UP000035681">
    <property type="component" value="Unplaced"/>
</dbReference>
<proteinExistence type="predicted"/>
<name>A0AAF5HYK1_STRER</name>
<accession>A0AAF5HYK1</accession>
<organism evidence="2 3">
    <name type="scientific">Strongyloides stercoralis</name>
    <name type="common">Threadworm</name>
    <dbReference type="NCBI Taxonomy" id="6248"/>
    <lineage>
        <taxon>Eukaryota</taxon>
        <taxon>Metazoa</taxon>
        <taxon>Ecdysozoa</taxon>
        <taxon>Nematoda</taxon>
        <taxon>Chromadorea</taxon>
        <taxon>Rhabditida</taxon>
        <taxon>Tylenchina</taxon>
        <taxon>Panagrolaimomorpha</taxon>
        <taxon>Strongyloidoidea</taxon>
        <taxon>Strongyloididae</taxon>
        <taxon>Strongyloides</taxon>
    </lineage>
</organism>
<evidence type="ECO:0000256" key="1">
    <source>
        <dbReference type="SAM" id="Phobius"/>
    </source>
</evidence>
<keyword evidence="1" id="KW-1133">Transmembrane helix</keyword>